<keyword evidence="4" id="KW-0804">Transcription</keyword>
<dbReference type="InterPro" id="IPR005119">
    <property type="entry name" value="LysR_subst-bd"/>
</dbReference>
<evidence type="ECO:0000256" key="1">
    <source>
        <dbReference type="ARBA" id="ARBA00009437"/>
    </source>
</evidence>
<keyword evidence="2" id="KW-0805">Transcription regulation</keyword>
<dbReference type="SUPFAM" id="SSF46785">
    <property type="entry name" value="Winged helix' DNA-binding domain"/>
    <property type="match status" value="1"/>
</dbReference>
<evidence type="ECO:0000256" key="2">
    <source>
        <dbReference type="ARBA" id="ARBA00023015"/>
    </source>
</evidence>
<dbReference type="InterPro" id="IPR000847">
    <property type="entry name" value="LysR_HTH_N"/>
</dbReference>
<evidence type="ECO:0000313" key="7">
    <source>
        <dbReference type="Proteomes" id="UP001447842"/>
    </source>
</evidence>
<evidence type="ECO:0000313" key="6">
    <source>
        <dbReference type="EMBL" id="XAU15982.1"/>
    </source>
</evidence>
<reference evidence="6 7" key="1">
    <citation type="submission" date="2024-03" db="EMBL/GenBank/DDBJ databases">
        <title>Sulfurimonas sp. HSL3-1.</title>
        <authorList>
            <person name="Wang S."/>
        </authorList>
    </citation>
    <scope>NUCLEOTIDE SEQUENCE [LARGE SCALE GENOMIC DNA]</scope>
    <source>
        <strain evidence="6 7">HSL3-1</strain>
    </source>
</reference>
<keyword evidence="3" id="KW-0238">DNA-binding</keyword>
<dbReference type="InterPro" id="IPR036390">
    <property type="entry name" value="WH_DNA-bd_sf"/>
</dbReference>
<comment type="similarity">
    <text evidence="1">Belongs to the LysR transcriptional regulatory family.</text>
</comment>
<protein>
    <submittedName>
        <fullName evidence="6">LysR family transcriptional regulator</fullName>
    </submittedName>
</protein>
<dbReference type="PANTHER" id="PTHR30126:SF94">
    <property type="entry name" value="LYSR FAMILY TRANSCRIPTIONAL REGULATOR"/>
    <property type="match status" value="1"/>
</dbReference>
<accession>A0ABZ3HEK4</accession>
<dbReference type="Proteomes" id="UP001447842">
    <property type="component" value="Chromosome"/>
</dbReference>
<evidence type="ECO:0000256" key="3">
    <source>
        <dbReference type="ARBA" id="ARBA00023125"/>
    </source>
</evidence>
<dbReference type="PROSITE" id="PS50931">
    <property type="entry name" value="HTH_LYSR"/>
    <property type="match status" value="1"/>
</dbReference>
<evidence type="ECO:0000259" key="5">
    <source>
        <dbReference type="PROSITE" id="PS50931"/>
    </source>
</evidence>
<dbReference type="EMBL" id="CP147920">
    <property type="protein sequence ID" value="XAU15982.1"/>
    <property type="molecule type" value="Genomic_DNA"/>
</dbReference>
<gene>
    <name evidence="6" type="ORF">WCY31_04570</name>
</gene>
<organism evidence="6 7">
    <name type="scientific">Sulfurimonas diazotrophicus</name>
    <dbReference type="NCBI Taxonomy" id="3131939"/>
    <lineage>
        <taxon>Bacteria</taxon>
        <taxon>Pseudomonadati</taxon>
        <taxon>Campylobacterota</taxon>
        <taxon>Epsilonproteobacteria</taxon>
        <taxon>Campylobacterales</taxon>
        <taxon>Sulfurimonadaceae</taxon>
        <taxon>Sulfurimonas</taxon>
    </lineage>
</organism>
<dbReference type="PANTHER" id="PTHR30126">
    <property type="entry name" value="HTH-TYPE TRANSCRIPTIONAL REGULATOR"/>
    <property type="match status" value="1"/>
</dbReference>
<dbReference type="Pfam" id="PF03466">
    <property type="entry name" value="LysR_substrate"/>
    <property type="match status" value="1"/>
</dbReference>
<keyword evidence="7" id="KW-1185">Reference proteome</keyword>
<dbReference type="RefSeq" id="WP_345973353.1">
    <property type="nucleotide sequence ID" value="NZ_CP147920.1"/>
</dbReference>
<dbReference type="Gene3D" id="3.40.190.290">
    <property type="match status" value="1"/>
</dbReference>
<name>A0ABZ3HEK4_9BACT</name>
<sequence>MYTLKQLELFLDLGRSEKIIDTAKKFGLSQSAVSMAIKELERLLDGPLFERIGKRLVLNGRGAMLMRSAQPHVDALHALYDQMRSDSLRGELRLAASVTIAEYFIPTLVCNYMEQNEHVSISLKSANTADVIHKVTSGEVDIGFIEGEGILEEVESRVLMRDELVVLTSDRALAERGPWFIDQLASRPWIMREKGSGTRAVFLNAISPVDQELNMVMELEHIESIKNFLLAKPDYLSVLPRISVRRELEEGHLFEIAIKAHHFERDFTMIARSQQTLLPLQTHFQEYLLSSIGLQ</sequence>
<proteinExistence type="inferred from homology"/>
<dbReference type="InterPro" id="IPR036388">
    <property type="entry name" value="WH-like_DNA-bd_sf"/>
</dbReference>
<dbReference type="Pfam" id="PF00126">
    <property type="entry name" value="HTH_1"/>
    <property type="match status" value="1"/>
</dbReference>
<dbReference type="SUPFAM" id="SSF53850">
    <property type="entry name" value="Periplasmic binding protein-like II"/>
    <property type="match status" value="1"/>
</dbReference>
<feature type="domain" description="HTH lysR-type" evidence="5">
    <location>
        <begin position="1"/>
        <end position="59"/>
    </location>
</feature>
<dbReference type="Gene3D" id="1.10.10.10">
    <property type="entry name" value="Winged helix-like DNA-binding domain superfamily/Winged helix DNA-binding domain"/>
    <property type="match status" value="1"/>
</dbReference>
<evidence type="ECO:0000256" key="4">
    <source>
        <dbReference type="ARBA" id="ARBA00023163"/>
    </source>
</evidence>